<organism evidence="1 2">
    <name type="scientific">Rhodopirellula baltica (strain DSM 10527 / NCIMB 13988 / SH1)</name>
    <dbReference type="NCBI Taxonomy" id="243090"/>
    <lineage>
        <taxon>Bacteria</taxon>
        <taxon>Pseudomonadati</taxon>
        <taxon>Planctomycetota</taxon>
        <taxon>Planctomycetia</taxon>
        <taxon>Pirellulales</taxon>
        <taxon>Pirellulaceae</taxon>
        <taxon>Rhodopirellula</taxon>
    </lineage>
</organism>
<gene>
    <name evidence="1" type="ordered locus">RB13234</name>
</gene>
<dbReference type="EMBL" id="BX294156">
    <property type="protein sequence ID" value="CAD78015.1"/>
    <property type="molecule type" value="Genomic_DNA"/>
</dbReference>
<evidence type="ECO:0000313" key="1">
    <source>
        <dbReference type="EMBL" id="CAD78015.1"/>
    </source>
</evidence>
<evidence type="ECO:0000313" key="2">
    <source>
        <dbReference type="Proteomes" id="UP000001025"/>
    </source>
</evidence>
<dbReference type="InParanoid" id="Q7UHF7"/>
<dbReference type="STRING" id="243090.RB13234"/>
<dbReference type="HOGENOM" id="CLU_2737361_0_0_0"/>
<sequence length="71" mass="7828">MLHDVVPNQSGVAKCPHKVAGSFATEKLCHEAIKMRRKQRTNTDTFKSPPSCIDCSVSQSLSAQHEHAQSH</sequence>
<dbReference type="Proteomes" id="UP000001025">
    <property type="component" value="Chromosome"/>
</dbReference>
<dbReference type="KEGG" id="rba:RB13234"/>
<dbReference type="AlphaFoldDB" id="Q7UHF7"/>
<reference evidence="1 2" key="1">
    <citation type="journal article" date="2003" name="Proc. Natl. Acad. Sci. U.S.A.">
        <title>Complete genome sequence of the marine planctomycete Pirellula sp. strain 1.</title>
        <authorList>
            <person name="Gloeckner F.O."/>
            <person name="Kube M."/>
            <person name="Bauer M."/>
            <person name="Teeling H."/>
            <person name="Lombardot T."/>
            <person name="Ludwig W."/>
            <person name="Gade D."/>
            <person name="Beck A."/>
            <person name="Borzym K."/>
            <person name="Heitmann K."/>
            <person name="Rabus R."/>
            <person name="Schlesner H."/>
            <person name="Amann R."/>
            <person name="Reinhardt R."/>
        </authorList>
    </citation>
    <scope>NUCLEOTIDE SEQUENCE [LARGE SCALE GENOMIC DNA]</scope>
    <source>
        <strain evidence="2">DSM 10527 / NCIMB 13988 / SH1</strain>
    </source>
</reference>
<protein>
    <submittedName>
        <fullName evidence="1">Uncharacterized protein</fullName>
    </submittedName>
</protein>
<dbReference type="EnsemblBacteria" id="CAD78015">
    <property type="protein sequence ID" value="CAD78015"/>
    <property type="gene ID" value="RB13234"/>
</dbReference>
<keyword evidence="2" id="KW-1185">Reference proteome</keyword>
<name>Q7UHF7_RHOBA</name>
<proteinExistence type="predicted"/>
<accession>Q7UHF7</accession>